<dbReference type="Proteomes" id="UP000631535">
    <property type="component" value="Unassembled WGS sequence"/>
</dbReference>
<sequence length="105" mass="10758">MLKTSDDEVLDSEPGTDEKQSAPLVRLAPRGGVATADLTYGGGSVSEGGTQAETRCGKEATSAEVSDKDATWQAEIRSGEAGNADSVPGRLIVCGPEATVTAFQE</sequence>
<evidence type="ECO:0000313" key="3">
    <source>
        <dbReference type="Proteomes" id="UP000631535"/>
    </source>
</evidence>
<reference evidence="3" key="1">
    <citation type="journal article" date="2019" name="Int. J. Syst. Evol. Microbiol.">
        <title>The Global Catalogue of Microorganisms (GCM) 10K type strain sequencing project: providing services to taxonomists for standard genome sequencing and annotation.</title>
        <authorList>
            <consortium name="The Broad Institute Genomics Platform"/>
            <consortium name="The Broad Institute Genome Sequencing Center for Infectious Disease"/>
            <person name="Wu L."/>
            <person name="Ma J."/>
        </authorList>
    </citation>
    <scope>NUCLEOTIDE SEQUENCE [LARGE SCALE GENOMIC DNA]</scope>
    <source>
        <strain evidence="3">CGMCC 4.7178</strain>
    </source>
</reference>
<protein>
    <submittedName>
        <fullName evidence="2">Uncharacterized protein</fullName>
    </submittedName>
</protein>
<feature type="region of interest" description="Disordered" evidence="1">
    <location>
        <begin position="38"/>
        <end position="69"/>
    </location>
</feature>
<proteinExistence type="predicted"/>
<organism evidence="2 3">
    <name type="scientific">Streptomyces daqingensis</name>
    <dbReference type="NCBI Taxonomy" id="1472640"/>
    <lineage>
        <taxon>Bacteria</taxon>
        <taxon>Bacillati</taxon>
        <taxon>Actinomycetota</taxon>
        <taxon>Actinomycetes</taxon>
        <taxon>Kitasatosporales</taxon>
        <taxon>Streptomycetaceae</taxon>
        <taxon>Streptomyces</taxon>
    </lineage>
</organism>
<dbReference type="RefSeq" id="WP_189037561.1">
    <property type="nucleotide sequence ID" value="NZ_BMMP01000008.1"/>
</dbReference>
<gene>
    <name evidence="2" type="ORF">GCM10012287_29490</name>
</gene>
<name>A0ABQ2MDT5_9ACTN</name>
<dbReference type="EMBL" id="BMMP01000008">
    <property type="protein sequence ID" value="GGO50219.1"/>
    <property type="molecule type" value="Genomic_DNA"/>
</dbReference>
<evidence type="ECO:0000256" key="1">
    <source>
        <dbReference type="SAM" id="MobiDB-lite"/>
    </source>
</evidence>
<feature type="region of interest" description="Disordered" evidence="1">
    <location>
        <begin position="1"/>
        <end position="24"/>
    </location>
</feature>
<accession>A0ABQ2MDT5</accession>
<comment type="caution">
    <text evidence="2">The sequence shown here is derived from an EMBL/GenBank/DDBJ whole genome shotgun (WGS) entry which is preliminary data.</text>
</comment>
<evidence type="ECO:0000313" key="2">
    <source>
        <dbReference type="EMBL" id="GGO50219.1"/>
    </source>
</evidence>
<keyword evidence="3" id="KW-1185">Reference proteome</keyword>